<keyword evidence="11" id="KW-1185">Reference proteome</keyword>
<feature type="transmembrane region" description="Helical" evidence="7">
    <location>
        <begin position="93"/>
        <end position="114"/>
    </location>
</feature>
<reference evidence="10" key="1">
    <citation type="journal article" date="2014" name="Int. J. Syst. Evol. Microbiol.">
        <title>Complete genome sequence of Corynebacterium casei LMG S-19264T (=DSM 44701T), isolated from a smear-ripened cheese.</title>
        <authorList>
            <consortium name="US DOE Joint Genome Institute (JGI-PGF)"/>
            <person name="Walter F."/>
            <person name="Albersmeier A."/>
            <person name="Kalinowski J."/>
            <person name="Ruckert C."/>
        </authorList>
    </citation>
    <scope>NUCLEOTIDE SEQUENCE</scope>
    <source>
        <strain evidence="10">CGMCC 1.12187</strain>
    </source>
</reference>
<comment type="caution">
    <text evidence="10">The sequence shown here is derived from an EMBL/GenBank/DDBJ whole genome shotgun (WGS) entry which is preliminary data.</text>
</comment>
<sequence length="278" mass="28858">MTQKLAPLDGGLPAAPDADAPAPPTAPRSRPLLRAGLGLALPAVLLALWHVLSTAGVFSHVQLPPPLTVLEAGIGLLAGGDLWTHVGISTQRVALGFLIGAGLGLAAGSFIGLSRWGSALVAPTIGAFRAVPSLAWVPLLLLWIGLGEDSKVTLVAIGAFFPVYTTVASALRHVDRNLVEAARAFGLDGLRLLTQVQLPAVMPSVVSGLRLALAQAWLFLVAAELLGASMGLGWLLTDSQNNGRTDRLLLAIVLLAVLGKLSDALLGVFEKWAVKKWA</sequence>
<comment type="subcellular location">
    <subcellularLocation>
        <location evidence="1 7">Cell membrane</location>
        <topology evidence="1 7">Multi-pass membrane protein</topology>
    </subcellularLocation>
</comment>
<evidence type="ECO:0000256" key="7">
    <source>
        <dbReference type="RuleBase" id="RU363032"/>
    </source>
</evidence>
<dbReference type="GO" id="GO:0042918">
    <property type="term" value="P:alkanesulfonate transmembrane transport"/>
    <property type="evidence" value="ECO:0007669"/>
    <property type="project" value="UniProtKB-ARBA"/>
</dbReference>
<feature type="transmembrane region" description="Helical" evidence="7">
    <location>
        <begin position="217"/>
        <end position="236"/>
    </location>
</feature>
<dbReference type="PROSITE" id="PS50928">
    <property type="entry name" value="ABC_TM1"/>
    <property type="match status" value="1"/>
</dbReference>
<proteinExistence type="inferred from homology"/>
<evidence type="ECO:0000256" key="5">
    <source>
        <dbReference type="ARBA" id="ARBA00022989"/>
    </source>
</evidence>
<feature type="transmembrane region" description="Helical" evidence="7">
    <location>
        <begin position="152"/>
        <end position="171"/>
    </location>
</feature>
<protein>
    <submittedName>
        <fullName evidence="10">ABC transporter permease</fullName>
    </submittedName>
</protein>
<keyword evidence="2 7" id="KW-0813">Transport</keyword>
<organism evidence="10 11">
    <name type="scientific">Kocuria dechangensis</name>
    <dbReference type="NCBI Taxonomy" id="1176249"/>
    <lineage>
        <taxon>Bacteria</taxon>
        <taxon>Bacillati</taxon>
        <taxon>Actinomycetota</taxon>
        <taxon>Actinomycetes</taxon>
        <taxon>Micrococcales</taxon>
        <taxon>Micrococcaceae</taxon>
        <taxon>Kocuria</taxon>
    </lineage>
</organism>
<dbReference type="InterPro" id="IPR035906">
    <property type="entry name" value="MetI-like_sf"/>
</dbReference>
<dbReference type="RefSeq" id="WP_229741572.1">
    <property type="nucleotide sequence ID" value="NZ_BMEQ01000003.1"/>
</dbReference>
<dbReference type="AlphaFoldDB" id="A0A917GJR8"/>
<evidence type="ECO:0000256" key="8">
    <source>
        <dbReference type="SAM" id="MobiDB-lite"/>
    </source>
</evidence>
<dbReference type="Gene3D" id="1.10.3720.10">
    <property type="entry name" value="MetI-like"/>
    <property type="match status" value="1"/>
</dbReference>
<feature type="transmembrane region" description="Helical" evidence="7">
    <location>
        <begin position="37"/>
        <end position="58"/>
    </location>
</feature>
<keyword evidence="6 7" id="KW-0472">Membrane</keyword>
<dbReference type="CDD" id="cd06261">
    <property type="entry name" value="TM_PBP2"/>
    <property type="match status" value="1"/>
</dbReference>
<name>A0A917GJR8_9MICC</name>
<dbReference type="FunFam" id="1.10.3720.10:FF:000003">
    <property type="entry name" value="Aliphatic sulfonate ABC transporter permease"/>
    <property type="match status" value="1"/>
</dbReference>
<gene>
    <name evidence="10" type="ORF">GCM10011374_09560</name>
</gene>
<feature type="compositionally biased region" description="Low complexity" evidence="8">
    <location>
        <begin position="1"/>
        <end position="20"/>
    </location>
</feature>
<evidence type="ECO:0000256" key="3">
    <source>
        <dbReference type="ARBA" id="ARBA00022475"/>
    </source>
</evidence>
<evidence type="ECO:0000313" key="10">
    <source>
        <dbReference type="EMBL" id="GGG49222.1"/>
    </source>
</evidence>
<evidence type="ECO:0000256" key="4">
    <source>
        <dbReference type="ARBA" id="ARBA00022692"/>
    </source>
</evidence>
<keyword evidence="5 7" id="KW-1133">Transmembrane helix</keyword>
<keyword evidence="4 7" id="KW-0812">Transmembrane</keyword>
<dbReference type="Pfam" id="PF00528">
    <property type="entry name" value="BPD_transp_1"/>
    <property type="match status" value="1"/>
</dbReference>
<evidence type="ECO:0000256" key="2">
    <source>
        <dbReference type="ARBA" id="ARBA00022448"/>
    </source>
</evidence>
<dbReference type="EMBL" id="BMEQ01000003">
    <property type="protein sequence ID" value="GGG49222.1"/>
    <property type="molecule type" value="Genomic_DNA"/>
</dbReference>
<accession>A0A917GJR8</accession>
<feature type="transmembrane region" description="Helical" evidence="7">
    <location>
        <begin position="248"/>
        <end position="269"/>
    </location>
</feature>
<evidence type="ECO:0000259" key="9">
    <source>
        <dbReference type="PROSITE" id="PS50928"/>
    </source>
</evidence>
<dbReference type="SUPFAM" id="SSF161098">
    <property type="entry name" value="MetI-like"/>
    <property type="match status" value="1"/>
</dbReference>
<comment type="similarity">
    <text evidence="7">Belongs to the binding-protein-dependent transport system permease family.</text>
</comment>
<dbReference type="PANTHER" id="PTHR30151:SF39">
    <property type="entry name" value="ABC TRANSPORTER PERMEASE PROTEIN"/>
    <property type="match status" value="1"/>
</dbReference>
<evidence type="ECO:0000313" key="11">
    <source>
        <dbReference type="Proteomes" id="UP000638848"/>
    </source>
</evidence>
<dbReference type="PANTHER" id="PTHR30151">
    <property type="entry name" value="ALKANE SULFONATE ABC TRANSPORTER-RELATED, MEMBRANE SUBUNIT"/>
    <property type="match status" value="1"/>
</dbReference>
<dbReference type="Proteomes" id="UP000638848">
    <property type="component" value="Unassembled WGS sequence"/>
</dbReference>
<keyword evidence="3" id="KW-1003">Cell membrane</keyword>
<dbReference type="GO" id="GO:0010438">
    <property type="term" value="P:cellular response to sulfur starvation"/>
    <property type="evidence" value="ECO:0007669"/>
    <property type="project" value="TreeGrafter"/>
</dbReference>
<evidence type="ECO:0000256" key="1">
    <source>
        <dbReference type="ARBA" id="ARBA00004651"/>
    </source>
</evidence>
<dbReference type="GO" id="GO:0005886">
    <property type="term" value="C:plasma membrane"/>
    <property type="evidence" value="ECO:0007669"/>
    <property type="project" value="UniProtKB-SubCell"/>
</dbReference>
<dbReference type="InterPro" id="IPR000515">
    <property type="entry name" value="MetI-like"/>
</dbReference>
<feature type="region of interest" description="Disordered" evidence="8">
    <location>
        <begin position="1"/>
        <end position="27"/>
    </location>
</feature>
<evidence type="ECO:0000256" key="6">
    <source>
        <dbReference type="ARBA" id="ARBA00023136"/>
    </source>
</evidence>
<reference evidence="10" key="2">
    <citation type="submission" date="2020-09" db="EMBL/GenBank/DDBJ databases">
        <authorList>
            <person name="Sun Q."/>
            <person name="Zhou Y."/>
        </authorList>
    </citation>
    <scope>NUCLEOTIDE SEQUENCE</scope>
    <source>
        <strain evidence="10">CGMCC 1.12187</strain>
    </source>
</reference>
<feature type="transmembrane region" description="Helical" evidence="7">
    <location>
        <begin position="126"/>
        <end position="146"/>
    </location>
</feature>
<feature type="domain" description="ABC transmembrane type-1" evidence="9">
    <location>
        <begin position="82"/>
        <end position="267"/>
    </location>
</feature>